<evidence type="ECO:0000256" key="7">
    <source>
        <dbReference type="SAM" id="Phobius"/>
    </source>
</evidence>
<keyword evidence="4 7" id="KW-0812">Transmembrane</keyword>
<reference evidence="9 10" key="1">
    <citation type="journal article" date="2023" name="Virus Evol.">
        <title>Computational host range prediction-The good, the bad, and the ugly.</title>
        <authorList>
            <person name="Howell A.A."/>
            <person name="Versoza C.J."/>
            <person name="Pfeifer S.P."/>
        </authorList>
    </citation>
    <scope>NUCLEOTIDE SEQUENCE [LARGE SCALE GENOMIC DNA]</scope>
    <source>
        <strain evidence="9 10">1610/1b</strain>
    </source>
</reference>
<dbReference type="Pfam" id="PF07690">
    <property type="entry name" value="MFS_1"/>
    <property type="match status" value="2"/>
</dbReference>
<accession>A0ABZ2U5A0</accession>
<feature type="transmembrane region" description="Helical" evidence="7">
    <location>
        <begin position="73"/>
        <end position="95"/>
    </location>
</feature>
<feature type="transmembrane region" description="Helical" evidence="7">
    <location>
        <begin position="134"/>
        <end position="156"/>
    </location>
</feature>
<dbReference type="Gene3D" id="1.20.1250.20">
    <property type="entry name" value="MFS general substrate transporter like domains"/>
    <property type="match status" value="2"/>
</dbReference>
<feature type="transmembrane region" description="Helical" evidence="7">
    <location>
        <begin position="247"/>
        <end position="265"/>
    </location>
</feature>
<keyword evidence="3" id="KW-1003">Cell membrane</keyword>
<feature type="domain" description="Major facilitator superfamily (MFS) profile" evidence="8">
    <location>
        <begin position="7"/>
        <end position="391"/>
    </location>
</feature>
<feature type="transmembrane region" description="Helical" evidence="7">
    <location>
        <begin position="162"/>
        <end position="180"/>
    </location>
</feature>
<dbReference type="CDD" id="cd17325">
    <property type="entry name" value="MFS_MdtG_SLC18_like"/>
    <property type="match status" value="1"/>
</dbReference>
<feature type="transmembrane region" description="Helical" evidence="7">
    <location>
        <begin position="7"/>
        <end position="29"/>
    </location>
</feature>
<comment type="subcellular location">
    <subcellularLocation>
        <location evidence="1">Cell membrane</location>
        <topology evidence="1">Multi-pass membrane protein</topology>
    </subcellularLocation>
</comment>
<dbReference type="InterPro" id="IPR001958">
    <property type="entry name" value="Tet-R_TetA/multi-R_MdtG-like"/>
</dbReference>
<feature type="transmembrane region" description="Helical" evidence="7">
    <location>
        <begin position="101"/>
        <end position="122"/>
    </location>
</feature>
<evidence type="ECO:0000256" key="5">
    <source>
        <dbReference type="ARBA" id="ARBA00022989"/>
    </source>
</evidence>
<proteinExistence type="inferred from homology"/>
<dbReference type="InterPro" id="IPR020846">
    <property type="entry name" value="MFS_dom"/>
</dbReference>
<dbReference type="PANTHER" id="PTHR43124:SF3">
    <property type="entry name" value="CHLORAMPHENICOL EFFLUX PUMP RV0191"/>
    <property type="match status" value="1"/>
</dbReference>
<dbReference type="PANTHER" id="PTHR43124">
    <property type="entry name" value="PURINE EFFLUX PUMP PBUE"/>
    <property type="match status" value="1"/>
</dbReference>
<dbReference type="Proteomes" id="UP001479933">
    <property type="component" value="Chromosome"/>
</dbReference>
<dbReference type="PRINTS" id="PR01035">
    <property type="entry name" value="TCRTETA"/>
</dbReference>
<dbReference type="InterPro" id="IPR005829">
    <property type="entry name" value="Sugar_transporter_CS"/>
</dbReference>
<evidence type="ECO:0000313" key="9">
    <source>
        <dbReference type="EMBL" id="WYY08049.1"/>
    </source>
</evidence>
<keyword evidence="10" id="KW-1185">Reference proteome</keyword>
<feature type="transmembrane region" description="Helical" evidence="7">
    <location>
        <begin position="338"/>
        <end position="359"/>
    </location>
</feature>
<dbReference type="PROSITE" id="PS50850">
    <property type="entry name" value="MFS"/>
    <property type="match status" value="1"/>
</dbReference>
<evidence type="ECO:0000259" key="8">
    <source>
        <dbReference type="PROSITE" id="PS50850"/>
    </source>
</evidence>
<dbReference type="PROSITE" id="PS00216">
    <property type="entry name" value="SUGAR_TRANSPORT_1"/>
    <property type="match status" value="1"/>
</dbReference>
<evidence type="ECO:0000256" key="4">
    <source>
        <dbReference type="ARBA" id="ARBA00022692"/>
    </source>
</evidence>
<dbReference type="InterPro" id="IPR011701">
    <property type="entry name" value="MFS"/>
</dbReference>
<evidence type="ECO:0000256" key="1">
    <source>
        <dbReference type="ARBA" id="ARBA00004651"/>
    </source>
</evidence>
<protein>
    <submittedName>
        <fullName evidence="9">MFS transporter</fullName>
    </submittedName>
</protein>
<dbReference type="InterPro" id="IPR050189">
    <property type="entry name" value="MFS_Efflux_Transporters"/>
</dbReference>
<dbReference type="EMBL" id="CP136137">
    <property type="protein sequence ID" value="WYY08049.1"/>
    <property type="molecule type" value="Genomic_DNA"/>
</dbReference>
<dbReference type="SUPFAM" id="SSF103473">
    <property type="entry name" value="MFS general substrate transporter"/>
    <property type="match status" value="1"/>
</dbReference>
<feature type="transmembrane region" description="Helical" evidence="7">
    <location>
        <begin position="365"/>
        <end position="384"/>
    </location>
</feature>
<evidence type="ECO:0000256" key="2">
    <source>
        <dbReference type="ARBA" id="ARBA00007520"/>
    </source>
</evidence>
<feature type="transmembrane region" description="Helical" evidence="7">
    <location>
        <begin position="299"/>
        <end position="317"/>
    </location>
</feature>
<feature type="transmembrane region" description="Helical" evidence="7">
    <location>
        <begin position="277"/>
        <end position="293"/>
    </location>
</feature>
<organism evidence="9 10">
    <name type="scientific">Gordonia hydrophobica</name>
    <dbReference type="NCBI Taxonomy" id="40516"/>
    <lineage>
        <taxon>Bacteria</taxon>
        <taxon>Bacillati</taxon>
        <taxon>Actinomycetota</taxon>
        <taxon>Actinomycetes</taxon>
        <taxon>Mycobacteriales</taxon>
        <taxon>Gordoniaceae</taxon>
        <taxon>Gordonia</taxon>
    </lineage>
</organism>
<gene>
    <name evidence="9" type="ORF">RVF87_02915</name>
</gene>
<dbReference type="InterPro" id="IPR036259">
    <property type="entry name" value="MFS_trans_sf"/>
</dbReference>
<feature type="transmembrane region" description="Helical" evidence="7">
    <location>
        <begin position="41"/>
        <end position="61"/>
    </location>
</feature>
<keyword evidence="5 7" id="KW-1133">Transmembrane helix</keyword>
<evidence type="ECO:0000256" key="3">
    <source>
        <dbReference type="ARBA" id="ARBA00022475"/>
    </source>
</evidence>
<dbReference type="RefSeq" id="WP_066167163.1">
    <property type="nucleotide sequence ID" value="NZ_CP136137.1"/>
</dbReference>
<comment type="similarity">
    <text evidence="2">Belongs to the major facilitator superfamily. TCR/Tet family.</text>
</comment>
<evidence type="ECO:0000256" key="6">
    <source>
        <dbReference type="ARBA" id="ARBA00023136"/>
    </source>
</evidence>
<keyword evidence="6 7" id="KW-0472">Membrane</keyword>
<name>A0ABZ2U5A0_9ACTN</name>
<evidence type="ECO:0000313" key="10">
    <source>
        <dbReference type="Proteomes" id="UP001479933"/>
    </source>
</evidence>
<sequence length="406" mass="41582">MKNLPRGLWILLIANAVIALGYGLVAPALPIFAKNFDVSTAAAGFVVSAFALMRLMFAPAGGRLVTILGERKIYLTGLLIVAVSTAACAFAQSYWQLLVSRAAGGIGSTMFTVSAMALLIRLSPQELRGRASGYFSAGFLVGNLTGPLIGAALVGYGLRLPFVVYAIALLIAAAVVAGFMPPPPEPEPTGDEKSELPAAPAFFSSLKTREYRAILTSNFAQGWASMGVRVALVPLFVEEGLNSGPGWAGIILACYAAGNMVAILISGRLSDRYGRRAVMLPGLIVAAAGTLPLGFSPDIWVALVLTSVAGVGSGLFAPTHQAALGDLLAGRRRGGSALAAYGMASDVGAVSGPIVTGFIADAVGYGTAFVVTGGVVLFALVMWLSVPGAITTSSAARSADSTPRSK</sequence>